<organism evidence="2 3">
    <name type="scientific">Symbiodinium necroappetens</name>
    <dbReference type="NCBI Taxonomy" id="1628268"/>
    <lineage>
        <taxon>Eukaryota</taxon>
        <taxon>Sar</taxon>
        <taxon>Alveolata</taxon>
        <taxon>Dinophyceae</taxon>
        <taxon>Suessiales</taxon>
        <taxon>Symbiodiniaceae</taxon>
        <taxon>Symbiodinium</taxon>
    </lineage>
</organism>
<accession>A0A813A1Z4</accession>
<sequence length="134" mass="14318">MKGLQGKCPTPGPSPFPYISFQYWKHVFLNGTAPESLIPCSSDLMLVQEQRLEENAPIAVGERRSSSSSALEEHQSVPMAPRGSVLLFEQDPAPAREAALPAASAHREIHISEGETQAASHSAMPVEKGSALVG</sequence>
<name>A0A813A1Z4_9DINO</name>
<feature type="region of interest" description="Disordered" evidence="1">
    <location>
        <begin position="112"/>
        <end position="134"/>
    </location>
</feature>
<feature type="compositionally biased region" description="Basic and acidic residues" evidence="1">
    <location>
        <begin position="61"/>
        <end position="75"/>
    </location>
</feature>
<dbReference type="Proteomes" id="UP000601435">
    <property type="component" value="Unassembled WGS sequence"/>
</dbReference>
<proteinExistence type="predicted"/>
<evidence type="ECO:0000313" key="3">
    <source>
        <dbReference type="Proteomes" id="UP000601435"/>
    </source>
</evidence>
<gene>
    <name evidence="2" type="ORF">SNEC2469_LOCUS26380</name>
</gene>
<evidence type="ECO:0000256" key="1">
    <source>
        <dbReference type="SAM" id="MobiDB-lite"/>
    </source>
</evidence>
<comment type="caution">
    <text evidence="2">The sequence shown here is derived from an EMBL/GenBank/DDBJ whole genome shotgun (WGS) entry which is preliminary data.</text>
</comment>
<protein>
    <submittedName>
        <fullName evidence="2">Uncharacterized protein</fullName>
    </submittedName>
</protein>
<evidence type="ECO:0000313" key="2">
    <source>
        <dbReference type="EMBL" id="CAE7850892.1"/>
    </source>
</evidence>
<keyword evidence="3" id="KW-1185">Reference proteome</keyword>
<dbReference type="AlphaFoldDB" id="A0A813A1Z4"/>
<reference evidence="2" key="1">
    <citation type="submission" date="2021-02" db="EMBL/GenBank/DDBJ databases">
        <authorList>
            <person name="Dougan E. K."/>
            <person name="Rhodes N."/>
            <person name="Thang M."/>
            <person name="Chan C."/>
        </authorList>
    </citation>
    <scope>NUCLEOTIDE SEQUENCE</scope>
</reference>
<feature type="region of interest" description="Disordered" evidence="1">
    <location>
        <begin position="57"/>
        <end position="78"/>
    </location>
</feature>
<dbReference type="EMBL" id="CAJNJA010053586">
    <property type="protein sequence ID" value="CAE7850892.1"/>
    <property type="molecule type" value="Genomic_DNA"/>
</dbReference>
<dbReference type="OrthoDB" id="445994at2759"/>
<feature type="non-terminal residue" evidence="2">
    <location>
        <position position="134"/>
    </location>
</feature>